<dbReference type="AlphaFoldDB" id="A0A3R9LJZ4"/>
<proteinExistence type="predicted"/>
<gene>
    <name evidence="1" type="ORF">D8802_03570</name>
</gene>
<dbReference type="RefSeq" id="WP_260468399.1">
    <property type="nucleotide sequence ID" value="NZ_RJPJ01000003.1"/>
</dbReference>
<dbReference type="Proteomes" id="UP000280182">
    <property type="component" value="Unassembled WGS sequence"/>
</dbReference>
<comment type="caution">
    <text evidence="1">The sequence shown here is derived from an EMBL/GenBank/DDBJ whole genome shotgun (WGS) entry which is preliminary data.</text>
</comment>
<dbReference type="EMBL" id="RJPJ01000003">
    <property type="protein sequence ID" value="RSJ68082.1"/>
    <property type="molecule type" value="Genomic_DNA"/>
</dbReference>
<sequence length="40" mass="4675">MNNEKERIVKIGRATFNISRKFGGSKNLKELLEKLILQEK</sequence>
<organism evidence="1 2">
    <name type="scientific">Streptococcus oralis</name>
    <dbReference type="NCBI Taxonomy" id="1303"/>
    <lineage>
        <taxon>Bacteria</taxon>
        <taxon>Bacillati</taxon>
        <taxon>Bacillota</taxon>
        <taxon>Bacilli</taxon>
        <taxon>Lactobacillales</taxon>
        <taxon>Streptococcaceae</taxon>
        <taxon>Streptococcus</taxon>
    </lineage>
</organism>
<name>A0A3R9LJZ4_STROR</name>
<reference evidence="1 2" key="1">
    <citation type="submission" date="2018-11" db="EMBL/GenBank/DDBJ databases">
        <title>Species Designations Belie Phenotypic and Genotypic Heterogeneity in Oral Streptococci.</title>
        <authorList>
            <person name="Velsko I."/>
        </authorList>
    </citation>
    <scope>NUCLEOTIDE SEQUENCE [LARGE SCALE GENOMIC DNA]</scope>
    <source>
        <strain evidence="1 2">BCC12</strain>
    </source>
</reference>
<evidence type="ECO:0000313" key="1">
    <source>
        <dbReference type="EMBL" id="RSJ68082.1"/>
    </source>
</evidence>
<accession>A0A3R9LJZ4</accession>
<evidence type="ECO:0000313" key="2">
    <source>
        <dbReference type="Proteomes" id="UP000280182"/>
    </source>
</evidence>
<protein>
    <submittedName>
        <fullName evidence="1">Uncharacterized protein</fullName>
    </submittedName>
</protein>